<accession>A0AAD3XZ83</accession>
<feature type="domain" description="D-isomer specific 2-hydroxyacid dehydrogenase NAD-binding" evidence="3">
    <location>
        <begin position="145"/>
        <end position="335"/>
    </location>
</feature>
<reference evidence="4" key="1">
    <citation type="submission" date="2023-05" db="EMBL/GenBank/DDBJ databases">
        <title>Nepenthes gracilis genome sequencing.</title>
        <authorList>
            <person name="Fukushima K."/>
        </authorList>
    </citation>
    <scope>NUCLEOTIDE SEQUENCE</scope>
    <source>
        <strain evidence="4">SING2019-196</strain>
    </source>
</reference>
<dbReference type="PANTHER" id="PTHR42938">
    <property type="entry name" value="FORMATE DEHYDROGENASE 1"/>
    <property type="match status" value="1"/>
</dbReference>
<keyword evidence="5" id="KW-1185">Reference proteome</keyword>
<gene>
    <name evidence="4" type="ORF">Nepgr_023621</name>
</gene>
<dbReference type="InterPro" id="IPR036291">
    <property type="entry name" value="NAD(P)-bd_dom_sf"/>
</dbReference>
<dbReference type="EMBL" id="BSYO01000023">
    <property type="protein sequence ID" value="GMH21779.1"/>
    <property type="molecule type" value="Genomic_DNA"/>
</dbReference>
<dbReference type="PANTHER" id="PTHR42938:SF25">
    <property type="entry name" value="D-ISOMER SPECIFIC 2-HYDROXYACID DEHYDROGENASE FAMILY PROTEIN"/>
    <property type="match status" value="1"/>
</dbReference>
<evidence type="ECO:0000259" key="2">
    <source>
        <dbReference type="Pfam" id="PF00389"/>
    </source>
</evidence>
<dbReference type="SUPFAM" id="SSF52283">
    <property type="entry name" value="Formate/glycerate dehydrogenase catalytic domain-like"/>
    <property type="match status" value="1"/>
</dbReference>
<dbReference type="Pfam" id="PF00389">
    <property type="entry name" value="2-Hacid_dh"/>
    <property type="match status" value="1"/>
</dbReference>
<evidence type="ECO:0000256" key="1">
    <source>
        <dbReference type="RuleBase" id="RU003719"/>
    </source>
</evidence>
<dbReference type="CDD" id="cd12175">
    <property type="entry name" value="2-Hacid_dh_11"/>
    <property type="match status" value="1"/>
</dbReference>
<feature type="domain" description="D-isomer specific 2-hydroxyacid dehydrogenase catalytic" evidence="2">
    <location>
        <begin position="54"/>
        <end position="360"/>
    </location>
</feature>
<evidence type="ECO:0000313" key="5">
    <source>
        <dbReference type="Proteomes" id="UP001279734"/>
    </source>
</evidence>
<dbReference type="FunFam" id="3.40.50.720:FF:000291">
    <property type="entry name" value="Phosphoglycerate dehydrogenase, putative, 33424-31403"/>
    <property type="match status" value="1"/>
</dbReference>
<dbReference type="Gene3D" id="3.40.50.720">
    <property type="entry name" value="NAD(P)-binding Rossmann-like Domain"/>
    <property type="match status" value="2"/>
</dbReference>
<dbReference type="Proteomes" id="UP001279734">
    <property type="component" value="Unassembled WGS sequence"/>
</dbReference>
<dbReference type="InterPro" id="IPR006140">
    <property type="entry name" value="D-isomer_DH_NAD-bd"/>
</dbReference>
<dbReference type="GO" id="GO:0004617">
    <property type="term" value="F:phosphoglycerate dehydrogenase activity"/>
    <property type="evidence" value="ECO:0007669"/>
    <property type="project" value="TreeGrafter"/>
</dbReference>
<comment type="similarity">
    <text evidence="1">Belongs to the D-isomer specific 2-hydroxyacid dehydrogenase family.</text>
</comment>
<dbReference type="SUPFAM" id="SSF51735">
    <property type="entry name" value="NAD(P)-binding Rossmann-fold domains"/>
    <property type="match status" value="1"/>
</dbReference>
<name>A0AAD3XZ83_NEPGR</name>
<dbReference type="InterPro" id="IPR006139">
    <property type="entry name" value="D-isomer_2_OHA_DH_cat_dom"/>
</dbReference>
<dbReference type="Pfam" id="PF02826">
    <property type="entry name" value="2-Hacid_dh_C"/>
    <property type="match status" value="1"/>
</dbReference>
<proteinExistence type="inferred from homology"/>
<evidence type="ECO:0000259" key="3">
    <source>
        <dbReference type="Pfam" id="PF02826"/>
    </source>
</evidence>
<organism evidence="4 5">
    <name type="scientific">Nepenthes gracilis</name>
    <name type="common">Slender pitcher plant</name>
    <dbReference type="NCBI Taxonomy" id="150966"/>
    <lineage>
        <taxon>Eukaryota</taxon>
        <taxon>Viridiplantae</taxon>
        <taxon>Streptophyta</taxon>
        <taxon>Embryophyta</taxon>
        <taxon>Tracheophyta</taxon>
        <taxon>Spermatophyta</taxon>
        <taxon>Magnoliopsida</taxon>
        <taxon>eudicotyledons</taxon>
        <taxon>Gunneridae</taxon>
        <taxon>Pentapetalae</taxon>
        <taxon>Caryophyllales</taxon>
        <taxon>Nepenthaceae</taxon>
        <taxon>Nepenthes</taxon>
    </lineage>
</organism>
<keyword evidence="1" id="KW-0560">Oxidoreductase</keyword>
<comment type="caution">
    <text evidence="4">The sequence shown here is derived from an EMBL/GenBank/DDBJ whole genome shotgun (WGS) entry which is preliminary data.</text>
</comment>
<evidence type="ECO:0000313" key="4">
    <source>
        <dbReference type="EMBL" id="GMH21779.1"/>
    </source>
</evidence>
<protein>
    <submittedName>
        <fullName evidence="4">Uncharacterized protein</fullName>
    </submittedName>
</protein>
<dbReference type="AlphaFoldDB" id="A0AAD3XZ83"/>
<sequence length="369" mass="40300">MTRCLNTTSLATDSVALSQEAMGSAEGMGRLAQRVTRVLFCGPHFPAAENFTREYLRTYPFIQVDEAPFEDVPNIIDNYHICVVKSMQLNSSLITRAKQMKLIMQFGVGLEGVDVKAATKHGIKVAKIRGENTGNAASCAEMAIYLMIGLLRKQTEMQNSIKLKKVGEPVGETLFGKTVFIMGFGSIGLELAKRLKPFGVKILSTKRSWTSYLQHSLQSEGLPVENHAFDDLVDEKGSHDDIYKFASIANIIVCCLSLNHETAGIINESFFSSMKKGACLVNVARGGLLKYDAVVYNLRSGHLGGLGIDVAWTEPFDPDDPILKFPNVIITPHVAGVTEPSYRSMAKVVGDVALQLHEGAPLTGIEFVN</sequence>
<dbReference type="GO" id="GO:0051287">
    <property type="term" value="F:NAD binding"/>
    <property type="evidence" value="ECO:0007669"/>
    <property type="project" value="InterPro"/>
</dbReference>